<dbReference type="CDD" id="cd07984">
    <property type="entry name" value="LPLAT_LABLAT-like"/>
    <property type="match status" value="1"/>
</dbReference>
<dbReference type="EMBL" id="JACXWD010000015">
    <property type="protein sequence ID" value="MBD3867734.1"/>
    <property type="molecule type" value="Genomic_DNA"/>
</dbReference>
<proteinExistence type="predicted"/>
<dbReference type="PIRSF" id="PIRSF026649">
    <property type="entry name" value="MsbB"/>
    <property type="match status" value="1"/>
</dbReference>
<evidence type="ECO:0000256" key="3">
    <source>
        <dbReference type="ARBA" id="ARBA00022519"/>
    </source>
</evidence>
<evidence type="ECO:0000313" key="8">
    <source>
        <dbReference type="Proteomes" id="UP000648239"/>
    </source>
</evidence>
<comment type="subcellular location">
    <subcellularLocation>
        <location evidence="1">Cell inner membrane</location>
    </subcellularLocation>
</comment>
<dbReference type="Pfam" id="PF03279">
    <property type="entry name" value="Lip_A_acyltrans"/>
    <property type="match status" value="1"/>
</dbReference>
<organism evidence="7 8">
    <name type="scientific">Candidatus Polarisedimenticola svalbardensis</name>
    <dbReference type="NCBI Taxonomy" id="2886004"/>
    <lineage>
        <taxon>Bacteria</taxon>
        <taxon>Pseudomonadati</taxon>
        <taxon>Acidobacteriota</taxon>
        <taxon>Candidatus Polarisedimenticolia</taxon>
        <taxon>Candidatus Polarisedimenticolales</taxon>
        <taxon>Candidatus Polarisedimenticolaceae</taxon>
        <taxon>Candidatus Polarisedimenticola</taxon>
    </lineage>
</organism>
<keyword evidence="2" id="KW-1003">Cell membrane</keyword>
<dbReference type="Proteomes" id="UP000648239">
    <property type="component" value="Unassembled WGS sequence"/>
</dbReference>
<accession>A0A8J6Y1K4</accession>
<dbReference type="GO" id="GO:0005886">
    <property type="term" value="C:plasma membrane"/>
    <property type="evidence" value="ECO:0007669"/>
    <property type="project" value="UniProtKB-SubCell"/>
</dbReference>
<dbReference type="PANTHER" id="PTHR30606:SF10">
    <property type="entry name" value="PHOSPHATIDYLINOSITOL MANNOSIDE ACYLTRANSFERASE"/>
    <property type="match status" value="1"/>
</dbReference>
<keyword evidence="6 7" id="KW-0012">Acyltransferase</keyword>
<dbReference type="GO" id="GO:0016746">
    <property type="term" value="F:acyltransferase activity"/>
    <property type="evidence" value="ECO:0007669"/>
    <property type="project" value="UniProtKB-KW"/>
</dbReference>
<evidence type="ECO:0000313" key="7">
    <source>
        <dbReference type="EMBL" id="MBD3867734.1"/>
    </source>
</evidence>
<dbReference type="AlphaFoldDB" id="A0A8J6Y1K4"/>
<keyword evidence="3" id="KW-0997">Cell inner membrane</keyword>
<evidence type="ECO:0000256" key="1">
    <source>
        <dbReference type="ARBA" id="ARBA00004533"/>
    </source>
</evidence>
<evidence type="ECO:0000256" key="4">
    <source>
        <dbReference type="ARBA" id="ARBA00022679"/>
    </source>
</evidence>
<dbReference type="PANTHER" id="PTHR30606">
    <property type="entry name" value="LIPID A BIOSYNTHESIS LAUROYL ACYLTRANSFERASE"/>
    <property type="match status" value="1"/>
</dbReference>
<evidence type="ECO:0000256" key="5">
    <source>
        <dbReference type="ARBA" id="ARBA00023136"/>
    </source>
</evidence>
<gene>
    <name evidence="7" type="ORF">IFK94_06395</name>
</gene>
<evidence type="ECO:0000256" key="6">
    <source>
        <dbReference type="ARBA" id="ARBA00023315"/>
    </source>
</evidence>
<dbReference type="InterPro" id="IPR004960">
    <property type="entry name" value="LipA_acyltrans"/>
</dbReference>
<evidence type="ECO:0000256" key="2">
    <source>
        <dbReference type="ARBA" id="ARBA00022475"/>
    </source>
</evidence>
<reference evidence="7 8" key="1">
    <citation type="submission" date="2020-08" db="EMBL/GenBank/DDBJ databases">
        <title>Acidobacteriota in marine sediments use diverse sulfur dissimilation pathways.</title>
        <authorList>
            <person name="Wasmund K."/>
        </authorList>
    </citation>
    <scope>NUCLEOTIDE SEQUENCE [LARGE SCALE GENOMIC DNA]</scope>
    <source>
        <strain evidence="7">MAG AM4</strain>
    </source>
</reference>
<sequence length="298" mass="33135">MTGLRHLLEASLFALLMAVTRFLPRGMVRAAGRFAGDLGRLLDRRHNAIALANLSHALPDLDRRDREAVARKCWRHFGEIVLDTLTFHRLGPLSIGRDVHYEGLQHLKEAHALGKGVLLFSGHFGHWELMALMQGHIGLPLSIVARPLDNPRLEKMLATLRGSSGNTLLHKRSAVRAMLQVIRSGGLTALLIDQDARGDGVFAPFFGRPASTTPTLAMLAIRTGAPIVPFLTLPGADGSWKIIYLPVMLADRNAERAGEVQRITADCTAMLEGWIRERPELWLWMHRRWKTRPASAVE</sequence>
<comment type="caution">
    <text evidence="7">The sequence shown here is derived from an EMBL/GenBank/DDBJ whole genome shotgun (WGS) entry which is preliminary data.</text>
</comment>
<dbReference type="GO" id="GO:0009247">
    <property type="term" value="P:glycolipid biosynthetic process"/>
    <property type="evidence" value="ECO:0007669"/>
    <property type="project" value="UniProtKB-ARBA"/>
</dbReference>
<keyword evidence="4" id="KW-0808">Transferase</keyword>
<name>A0A8J6Y1K4_9BACT</name>
<protein>
    <submittedName>
        <fullName evidence="7">Lysophospholipid acyltransferase family protein</fullName>
    </submittedName>
</protein>
<keyword evidence="5" id="KW-0472">Membrane</keyword>